<evidence type="ECO:0000313" key="2">
    <source>
        <dbReference type="Proteomes" id="UP000284908"/>
    </source>
</evidence>
<sequence>MIILNTAVILEMINPRPQKNVLQWLDAQDTTQLYLTSLSVAALFTWVETLPAHQPKAALSQVLLEMLNQDFAGRLLSFDAASALYYPRVAAASKAANIEMPERDIQLAAICLNHHATLATDHADVFTHTDIALVNPWNAGDTPRWREEAAEYYVMSRKS</sequence>
<accession>A0A419N639</accession>
<dbReference type="OrthoDB" id="9804823at2"/>
<comment type="caution">
    <text evidence="1">The sequence shown here is derived from an EMBL/GenBank/DDBJ whole genome shotgun (WGS) entry which is preliminary data.</text>
</comment>
<dbReference type="SUPFAM" id="SSF88723">
    <property type="entry name" value="PIN domain-like"/>
    <property type="match status" value="1"/>
</dbReference>
<dbReference type="Proteomes" id="UP000284908">
    <property type="component" value="Unassembled WGS sequence"/>
</dbReference>
<dbReference type="RefSeq" id="WP_120133926.1">
    <property type="nucleotide sequence ID" value="NZ_RAHH01000021.1"/>
</dbReference>
<evidence type="ECO:0000313" key="1">
    <source>
        <dbReference type="EMBL" id="RJT42140.1"/>
    </source>
</evidence>
<dbReference type="AlphaFoldDB" id="A0A419N639"/>
<organism evidence="1 2">
    <name type="scientific">Rahnella woolbedingensis</name>
    <dbReference type="NCBI Taxonomy" id="1510574"/>
    <lineage>
        <taxon>Bacteria</taxon>
        <taxon>Pseudomonadati</taxon>
        <taxon>Pseudomonadota</taxon>
        <taxon>Gammaproteobacteria</taxon>
        <taxon>Enterobacterales</taxon>
        <taxon>Yersiniaceae</taxon>
        <taxon>Rahnella</taxon>
    </lineage>
</organism>
<protein>
    <submittedName>
        <fullName evidence="1">Type II toxin-antitoxin system VapC family toxin</fullName>
    </submittedName>
</protein>
<name>A0A419N639_9GAMM</name>
<dbReference type="EMBL" id="RAHH01000021">
    <property type="protein sequence ID" value="RJT42140.1"/>
    <property type="molecule type" value="Genomic_DNA"/>
</dbReference>
<proteinExistence type="predicted"/>
<keyword evidence="2" id="KW-1185">Reference proteome</keyword>
<dbReference type="InterPro" id="IPR029060">
    <property type="entry name" value="PIN-like_dom_sf"/>
</dbReference>
<reference evidence="1 2" key="1">
    <citation type="submission" date="2018-09" db="EMBL/GenBank/DDBJ databases">
        <authorList>
            <person name="Le Fleche-Mateos A."/>
        </authorList>
    </citation>
    <scope>NUCLEOTIDE SEQUENCE [LARGE SCALE GENOMIC DNA]</scope>
    <source>
        <strain evidence="1 2">DSM 27399</strain>
    </source>
</reference>
<dbReference type="Gene3D" id="3.40.50.1010">
    <property type="entry name" value="5'-nuclease"/>
    <property type="match status" value="1"/>
</dbReference>
<gene>
    <name evidence="1" type="ORF">D6C13_17180</name>
</gene>